<accession>A0A5Z0R0P8</accession>
<reference evidence="1" key="1">
    <citation type="submission" date="2019-09" db="EMBL/GenBank/DDBJ databases">
        <authorList>
            <consortium name="PulseNet: The National Subtyping Network for Foodborne Disease Surveillance"/>
            <person name="Tarr C.L."/>
            <person name="Trees E."/>
            <person name="Katz L.S."/>
            <person name="Carleton-Romer H.A."/>
            <person name="Stroika S."/>
            <person name="Kucerova Z."/>
            <person name="Roache K.F."/>
            <person name="Sabol A.L."/>
            <person name="Besser J."/>
            <person name="Gerner-Smidt P."/>
        </authorList>
    </citation>
    <scope>NUCLEOTIDE SEQUENCE</scope>
    <source>
        <strain evidence="1">PNUSAS095135</strain>
    </source>
</reference>
<dbReference type="EMBL" id="AAKDYG010000014">
    <property type="protein sequence ID" value="ECR0192508.1"/>
    <property type="molecule type" value="Genomic_DNA"/>
</dbReference>
<proteinExistence type="predicted"/>
<dbReference type="AlphaFoldDB" id="A0A5Z0R0P8"/>
<sequence>MSHFNDLFHIHKDAEEKRAEAARILQDEAARLIDFYEEWLGLPSLYWKDENDESHPYVETGLPCNTARDFRPRSVRGIGTAPDNIFRMAVRTWIDSPISSYPVSVVLALELHSVDAEKVSLKVRVEGDISIRVIINKSSEEAWEPVVKSMKKHIADHLKRRAPSAFR</sequence>
<name>A0A5Z0R0P8_SALER</name>
<evidence type="ECO:0000313" key="1">
    <source>
        <dbReference type="EMBL" id="ECR0192508.1"/>
    </source>
</evidence>
<organism evidence="1">
    <name type="scientific">Salmonella enterica</name>
    <name type="common">Salmonella choleraesuis</name>
    <dbReference type="NCBI Taxonomy" id="28901"/>
    <lineage>
        <taxon>Bacteria</taxon>
        <taxon>Pseudomonadati</taxon>
        <taxon>Pseudomonadota</taxon>
        <taxon>Gammaproteobacteria</taxon>
        <taxon>Enterobacterales</taxon>
        <taxon>Enterobacteriaceae</taxon>
        <taxon>Salmonella</taxon>
    </lineage>
</organism>
<comment type="caution">
    <text evidence="1">The sequence shown here is derived from an EMBL/GenBank/DDBJ whole genome shotgun (WGS) entry which is preliminary data.</text>
</comment>
<protein>
    <submittedName>
        <fullName evidence="1">Uncharacterized protein</fullName>
    </submittedName>
</protein>
<gene>
    <name evidence="1" type="ORF">F0712_19110</name>
</gene>